<dbReference type="EMBL" id="JAGGNH010000002">
    <property type="protein sequence ID" value="KAJ0983240.1"/>
    <property type="molecule type" value="Genomic_DNA"/>
</dbReference>
<dbReference type="Proteomes" id="UP001085076">
    <property type="component" value="Miscellaneous, Linkage group lg02"/>
</dbReference>
<evidence type="ECO:0000256" key="3">
    <source>
        <dbReference type="ARBA" id="ARBA00012252"/>
    </source>
</evidence>
<dbReference type="InterPro" id="IPR012886">
    <property type="entry name" value="Formiminotransferase_N"/>
</dbReference>
<proteinExistence type="inferred from homology"/>
<protein>
    <recommendedName>
        <fullName evidence="7">Protein translation factor SUI1 homolog</fullName>
        <ecNumber evidence="3">2.1.2.5</ecNumber>
    </recommendedName>
</protein>
<keyword evidence="10" id="KW-1185">Reference proteome</keyword>
<dbReference type="PROSITE" id="PS50296">
    <property type="entry name" value="SUI1"/>
    <property type="match status" value="1"/>
</dbReference>
<reference evidence="9" key="2">
    <citation type="journal article" date="2022" name="Hortic Res">
        <title>The genome of Dioscorea zingiberensis sheds light on the biosynthesis, origin and evolution of the medicinally important diosgenin saponins.</title>
        <authorList>
            <person name="Li Y."/>
            <person name="Tan C."/>
            <person name="Li Z."/>
            <person name="Guo J."/>
            <person name="Li S."/>
            <person name="Chen X."/>
            <person name="Wang C."/>
            <person name="Dai X."/>
            <person name="Yang H."/>
            <person name="Song W."/>
            <person name="Hou L."/>
            <person name="Xu J."/>
            <person name="Tong Z."/>
            <person name="Xu A."/>
            <person name="Yuan X."/>
            <person name="Wang W."/>
            <person name="Yang Q."/>
            <person name="Chen L."/>
            <person name="Sun Z."/>
            <person name="Wang K."/>
            <person name="Pan B."/>
            <person name="Chen J."/>
            <person name="Bao Y."/>
            <person name="Liu F."/>
            <person name="Qi X."/>
            <person name="Gang D.R."/>
            <person name="Wen J."/>
            <person name="Li J."/>
        </authorList>
    </citation>
    <scope>NUCLEOTIDE SEQUENCE</scope>
    <source>
        <strain evidence="9">Dzin_1.0</strain>
    </source>
</reference>
<dbReference type="Gene3D" id="3.30.990.10">
    <property type="entry name" value="Formiminotransferase, N-terminal subdomain"/>
    <property type="match status" value="1"/>
</dbReference>
<comment type="similarity">
    <text evidence="2">Belongs to the SUI1 family.</text>
</comment>
<dbReference type="SUPFAM" id="SSF55116">
    <property type="entry name" value="Formiminotransferase domain of formiminotransferase-cyclodeaminase"/>
    <property type="match status" value="2"/>
</dbReference>
<evidence type="ECO:0000256" key="7">
    <source>
        <dbReference type="ARBA" id="ARBA00070288"/>
    </source>
</evidence>
<name>A0A9D5D0H2_9LILI</name>
<dbReference type="Pfam" id="PF07837">
    <property type="entry name" value="FTCD_N"/>
    <property type="match status" value="1"/>
</dbReference>
<dbReference type="PANTHER" id="PTHR12234:SF1">
    <property type="entry name" value="FORMIMINOTRANSFERASE N-TERMINAL SUBDOMAIN-CONTAINING PROTEIN"/>
    <property type="match status" value="1"/>
</dbReference>
<dbReference type="InterPro" id="IPR051623">
    <property type="entry name" value="FTCD"/>
</dbReference>
<evidence type="ECO:0000256" key="4">
    <source>
        <dbReference type="ARBA" id="ARBA00022679"/>
    </source>
</evidence>
<dbReference type="InterPro" id="IPR013802">
    <property type="entry name" value="Formiminotransferase_C"/>
</dbReference>
<keyword evidence="5" id="KW-0810">Translation regulation</keyword>
<dbReference type="GO" id="GO:0003729">
    <property type="term" value="F:mRNA binding"/>
    <property type="evidence" value="ECO:0007669"/>
    <property type="project" value="UniProtKB-ARBA"/>
</dbReference>
<evidence type="ECO:0000256" key="2">
    <source>
        <dbReference type="ARBA" id="ARBA00005422"/>
    </source>
</evidence>
<dbReference type="EC" id="2.1.2.5" evidence="3"/>
<dbReference type="InterPro" id="IPR001950">
    <property type="entry name" value="SUI1"/>
</dbReference>
<evidence type="ECO:0000256" key="1">
    <source>
        <dbReference type="ARBA" id="ARBA00003130"/>
    </source>
</evidence>
<dbReference type="GO" id="GO:0003743">
    <property type="term" value="F:translation initiation factor activity"/>
    <property type="evidence" value="ECO:0007669"/>
    <property type="project" value="InterPro"/>
</dbReference>
<dbReference type="Gene3D" id="3.30.70.670">
    <property type="entry name" value="Formiminotransferase, C-terminal subdomain"/>
    <property type="match status" value="1"/>
</dbReference>
<dbReference type="InterPro" id="IPR037064">
    <property type="entry name" value="Formiminotransferase_N_sf"/>
</dbReference>
<dbReference type="GO" id="GO:0005542">
    <property type="term" value="F:folic acid binding"/>
    <property type="evidence" value="ECO:0007669"/>
    <property type="project" value="InterPro"/>
</dbReference>
<reference evidence="9" key="1">
    <citation type="submission" date="2021-03" db="EMBL/GenBank/DDBJ databases">
        <authorList>
            <person name="Li Z."/>
            <person name="Yang C."/>
        </authorList>
    </citation>
    <scope>NUCLEOTIDE SEQUENCE</scope>
    <source>
        <strain evidence="9">Dzin_1.0</strain>
        <tissue evidence="9">Leaf</tissue>
    </source>
</reference>
<dbReference type="OrthoDB" id="48036at2759"/>
<dbReference type="Gene3D" id="3.30.780.10">
    <property type="entry name" value="SUI1-like domain"/>
    <property type="match status" value="1"/>
</dbReference>
<evidence type="ECO:0000256" key="6">
    <source>
        <dbReference type="ARBA" id="ARBA00022917"/>
    </source>
</evidence>
<dbReference type="SMART" id="SM01222">
    <property type="entry name" value="FTCD_N"/>
    <property type="match status" value="1"/>
</dbReference>
<dbReference type="InterPro" id="IPR037070">
    <property type="entry name" value="Formiminotransferase_C_sf"/>
</dbReference>
<keyword evidence="4" id="KW-0808">Transferase</keyword>
<evidence type="ECO:0000256" key="5">
    <source>
        <dbReference type="ARBA" id="ARBA00022845"/>
    </source>
</evidence>
<feature type="domain" description="SUI1" evidence="8">
    <location>
        <begin position="83"/>
        <end position="153"/>
    </location>
</feature>
<dbReference type="GO" id="GO:0030409">
    <property type="term" value="F:glutamate formimidoyltransferase activity"/>
    <property type="evidence" value="ECO:0007669"/>
    <property type="project" value="UniProtKB-EC"/>
</dbReference>
<accession>A0A9D5D0H2</accession>
<dbReference type="PANTHER" id="PTHR12234">
    <property type="entry name" value="FORMIMINOTRANSFERASE-CYCLODEAMINASE"/>
    <property type="match status" value="1"/>
</dbReference>
<dbReference type="FunFam" id="3.30.780.10:FF:000001">
    <property type="entry name" value="Eukaryotic translation initiation factor SUI1"/>
    <property type="match status" value="1"/>
</dbReference>
<keyword evidence="6" id="KW-0648">Protein biosynthesis</keyword>
<sequence length="495" mass="54228">MVSLPLVRDGARVGRLSFIREVPEKPSSYHRQVFGVSSRISRSLVLISVAMFMSELDIQIPTTFDPFAEANAEDSGAGSKEYVHVRIQQRNGRKSLTTVQGLKKEFSYNKILKDLKKEFCCNGTVVQDPELGQVIQLQGDQRKNVSNFLVQAGIVKKETIKIHVFSMLGCDYCINCEVVSRSPAFATHISSEMLKSMLACCKLYISESRNAIALDSIERAAKLHPEAIITNIFKDEVYNRVGYTIVSHFTPTNSSLDASSPLKRAVFSMVKAALEAIDLELHSGTHPRVGVVDHICFHPLAQASLDQAAGLANSLAADIGHKLQVPTFVYGGVHERGKTLDAIRRELGYFKPSSSGNQWTGGLPSDALLLKPDHGPTELTGNKGVVIVGATRWVDNYNVPVLTTNIEAVRRIARRVSGRGGGLQSVQAMGLVHGENSTEVACNLLDPSSVGADQVQLEVQRLAHEEGLAVCEGYFTDFSQERVIETYLRTIKSCN</sequence>
<dbReference type="InterPro" id="IPR005874">
    <property type="entry name" value="SUI1_euk"/>
</dbReference>
<dbReference type="GO" id="GO:0006417">
    <property type="term" value="P:regulation of translation"/>
    <property type="evidence" value="ECO:0007669"/>
    <property type="project" value="UniProtKB-KW"/>
</dbReference>
<dbReference type="InterPro" id="IPR036877">
    <property type="entry name" value="SUI1_dom_sf"/>
</dbReference>
<dbReference type="AlphaFoldDB" id="A0A9D5D0H2"/>
<dbReference type="SUPFAM" id="SSF55159">
    <property type="entry name" value="eIF1-like"/>
    <property type="match status" value="1"/>
</dbReference>
<dbReference type="NCBIfam" id="TIGR01160">
    <property type="entry name" value="SUI1_MOF2"/>
    <property type="match status" value="1"/>
</dbReference>
<organism evidence="9 10">
    <name type="scientific">Dioscorea zingiberensis</name>
    <dbReference type="NCBI Taxonomy" id="325984"/>
    <lineage>
        <taxon>Eukaryota</taxon>
        <taxon>Viridiplantae</taxon>
        <taxon>Streptophyta</taxon>
        <taxon>Embryophyta</taxon>
        <taxon>Tracheophyta</taxon>
        <taxon>Spermatophyta</taxon>
        <taxon>Magnoliopsida</taxon>
        <taxon>Liliopsida</taxon>
        <taxon>Dioscoreales</taxon>
        <taxon>Dioscoreaceae</taxon>
        <taxon>Dioscorea</taxon>
    </lineage>
</organism>
<comment type="caution">
    <text evidence="9">The sequence shown here is derived from an EMBL/GenBank/DDBJ whole genome shotgun (WGS) entry which is preliminary data.</text>
</comment>
<dbReference type="Pfam" id="PF01253">
    <property type="entry name" value="SUI1"/>
    <property type="match status" value="1"/>
</dbReference>
<gene>
    <name evidence="9" type="ORF">J5N97_011495</name>
</gene>
<dbReference type="CDD" id="cd11566">
    <property type="entry name" value="eIF1_SUI1"/>
    <property type="match status" value="1"/>
</dbReference>
<evidence type="ECO:0000313" key="10">
    <source>
        <dbReference type="Proteomes" id="UP001085076"/>
    </source>
</evidence>
<evidence type="ECO:0000313" key="9">
    <source>
        <dbReference type="EMBL" id="KAJ0983240.1"/>
    </source>
</evidence>
<dbReference type="SMART" id="SM01221">
    <property type="entry name" value="FTCD"/>
    <property type="match status" value="1"/>
</dbReference>
<comment type="function">
    <text evidence="1">Probably involved in translation.</text>
</comment>
<evidence type="ECO:0000259" key="8">
    <source>
        <dbReference type="PROSITE" id="PS50296"/>
    </source>
</evidence>
<dbReference type="InterPro" id="IPR022384">
    <property type="entry name" value="FormiminoTrfase_cat_dom_sf"/>
</dbReference>